<dbReference type="PANTHER" id="PTHR30441:SF8">
    <property type="entry name" value="DUF748 DOMAIN-CONTAINING PROTEIN"/>
    <property type="match status" value="1"/>
</dbReference>
<feature type="transmembrane region" description="Helical" evidence="2">
    <location>
        <begin position="12"/>
        <end position="33"/>
    </location>
</feature>
<feature type="compositionally biased region" description="Low complexity" evidence="1">
    <location>
        <begin position="582"/>
        <end position="591"/>
    </location>
</feature>
<evidence type="ECO:0000313" key="3">
    <source>
        <dbReference type="EMBL" id="MDR7133360.1"/>
    </source>
</evidence>
<feature type="region of interest" description="Disordered" evidence="1">
    <location>
        <begin position="894"/>
        <end position="925"/>
    </location>
</feature>
<keyword evidence="2" id="KW-1133">Transmembrane helix</keyword>
<gene>
    <name evidence="3" type="ORF">J2X06_000544</name>
</gene>
<dbReference type="InterPro" id="IPR052894">
    <property type="entry name" value="AsmA-related"/>
</dbReference>
<sequence length="993" mass="108826">MNAARLLRNWLILIPVLLVLAVGLYAAAGFWLVPRLIRSQATDYVSTELHKSLSLGDIRFNPFTFELDMRDIAIADQARRSGRRPVVALRRLYLDFQASSLWRRAYTFRQVELEAPYADTIIRPDGSLNLADLLPKPEQPDEPLPHVWIEDLSVHRGHIDFADRSRRRPLIKVLSPIEFRLKDFHTTPAGGGFRLAAASEEGERFVWAGQLSLRPLASDGRLRISALKARSVYEFIGDELPFQLTQGRFDLGGQYRFSVVPKSGMRLDATLPDISATGLGLRARGVDDDWVSVPKATLANTRVSLQESRITIDTLRVSGLKATLWREADGSLNIERLLEDTDASAAPASASASADDWKFALGRLELDQADVSLEDRTVTPATPFHLAPLALTASGLSLALDKPVPITVHATVNGKAPLTIEGEVVPQTAAAKLRVDVSKLPLLDVKPYLPDYPALELKSGIAAAEGELTLEPEDAPGPDIRFVGEANVTAFELIEAASKRPFVSWDRLDALDLDYTTGPDALTVRTVRIARPFARVIVAPDRSVNLITLFGDSETAAGGATGKSIATKSTPTRSRLLRPDAARPAPKAASSEPTMPITIGKLVLASGTMSFADYSIQPNFQARIEALRGSITGLSIGGPRLAKIDLAGHVINRYSPVRITGETNLLEYDQHTDIGMEFRNIELPIFNPYSDRYAGYAIAKGKLTTKLHYRIDDRKLAADHHIVVDQLQWGEATDSKEKVSLPIRLATSLLKDRNGVINLDLPVTGTLDDPKFRLWPVIWQIIKNLVVKIVTAPFDFIGSLFKGAEQAQFVEFAPGSAELPEGAKSALASLAQGLADRPALQLDVPAGPGIEADAAALTEQRMLAALASIDSRKGPKYAELDRGDKIDVLEDLYRQDFGNRPRPPDAAASEEDTTRKERRASRKDSEIEWLEEQLRPRYRVAQDELVKLGQARATAVQEALLAGGAIDPARVFLAANLQVEGKDDKVRMKLSLE</sequence>
<dbReference type="RefSeq" id="WP_310057952.1">
    <property type="nucleotide sequence ID" value="NZ_JAVDVY010000001.1"/>
</dbReference>
<reference evidence="3 4" key="1">
    <citation type="submission" date="2023-07" db="EMBL/GenBank/DDBJ databases">
        <title>Sorghum-associated microbial communities from plants grown in Nebraska, USA.</title>
        <authorList>
            <person name="Schachtman D."/>
        </authorList>
    </citation>
    <scope>NUCLEOTIDE SEQUENCE [LARGE SCALE GENOMIC DNA]</scope>
    <source>
        <strain evidence="3 4">BE198</strain>
    </source>
</reference>
<dbReference type="PANTHER" id="PTHR30441">
    <property type="entry name" value="DUF748 DOMAIN-CONTAINING PROTEIN"/>
    <property type="match status" value="1"/>
</dbReference>
<proteinExistence type="predicted"/>
<evidence type="ECO:0008006" key="5">
    <source>
        <dbReference type="Google" id="ProtNLM"/>
    </source>
</evidence>
<evidence type="ECO:0000313" key="4">
    <source>
        <dbReference type="Proteomes" id="UP001251524"/>
    </source>
</evidence>
<dbReference type="EMBL" id="JAVDVY010000001">
    <property type="protein sequence ID" value="MDR7133360.1"/>
    <property type="molecule type" value="Genomic_DNA"/>
</dbReference>
<protein>
    <recommendedName>
        <fullName evidence="5">DUF748 domain-containing protein</fullName>
    </recommendedName>
</protein>
<dbReference type="InterPro" id="IPR008023">
    <property type="entry name" value="DUF748"/>
</dbReference>
<evidence type="ECO:0000256" key="2">
    <source>
        <dbReference type="SAM" id="Phobius"/>
    </source>
</evidence>
<dbReference type="Proteomes" id="UP001251524">
    <property type="component" value="Unassembled WGS sequence"/>
</dbReference>
<evidence type="ECO:0000256" key="1">
    <source>
        <dbReference type="SAM" id="MobiDB-lite"/>
    </source>
</evidence>
<organism evidence="3 4">
    <name type="scientific">Lysobacter niastensis</name>
    <dbReference type="NCBI Taxonomy" id="380629"/>
    <lineage>
        <taxon>Bacteria</taxon>
        <taxon>Pseudomonadati</taxon>
        <taxon>Pseudomonadota</taxon>
        <taxon>Gammaproteobacteria</taxon>
        <taxon>Lysobacterales</taxon>
        <taxon>Lysobacteraceae</taxon>
        <taxon>Lysobacter</taxon>
    </lineage>
</organism>
<keyword evidence="2" id="KW-0472">Membrane</keyword>
<name>A0ABU1W7Q5_9GAMM</name>
<feature type="compositionally biased region" description="Basic and acidic residues" evidence="1">
    <location>
        <begin position="894"/>
        <end position="903"/>
    </location>
</feature>
<dbReference type="Pfam" id="PF05359">
    <property type="entry name" value="DUF748"/>
    <property type="match status" value="1"/>
</dbReference>
<keyword evidence="2" id="KW-0812">Transmembrane</keyword>
<feature type="region of interest" description="Disordered" evidence="1">
    <location>
        <begin position="557"/>
        <end position="593"/>
    </location>
</feature>
<keyword evidence="4" id="KW-1185">Reference proteome</keyword>
<accession>A0ABU1W7Q5</accession>
<comment type="caution">
    <text evidence="3">The sequence shown here is derived from an EMBL/GenBank/DDBJ whole genome shotgun (WGS) entry which is preliminary data.</text>
</comment>